<reference evidence="1" key="1">
    <citation type="submission" date="2021-04" db="EMBL/GenBank/DDBJ databases">
        <authorList>
            <person name="Chebbi M.A.C M."/>
        </authorList>
    </citation>
    <scope>NUCLEOTIDE SEQUENCE</scope>
</reference>
<dbReference type="Proteomes" id="UP000786811">
    <property type="component" value="Unassembled WGS sequence"/>
</dbReference>
<protein>
    <submittedName>
        <fullName evidence="1">Uncharacterized protein</fullName>
    </submittedName>
</protein>
<dbReference type="EMBL" id="CAJNRD030001117">
    <property type="protein sequence ID" value="CAG5078916.1"/>
    <property type="molecule type" value="Genomic_DNA"/>
</dbReference>
<accession>A0A8J2H6I8</accession>
<evidence type="ECO:0000313" key="1">
    <source>
        <dbReference type="EMBL" id="CAG5078916.1"/>
    </source>
</evidence>
<organism evidence="1 2">
    <name type="scientific">Cotesia congregata</name>
    <name type="common">Parasitoid wasp</name>
    <name type="synonym">Apanteles congregatus</name>
    <dbReference type="NCBI Taxonomy" id="51543"/>
    <lineage>
        <taxon>Eukaryota</taxon>
        <taxon>Metazoa</taxon>
        <taxon>Ecdysozoa</taxon>
        <taxon>Arthropoda</taxon>
        <taxon>Hexapoda</taxon>
        <taxon>Insecta</taxon>
        <taxon>Pterygota</taxon>
        <taxon>Neoptera</taxon>
        <taxon>Endopterygota</taxon>
        <taxon>Hymenoptera</taxon>
        <taxon>Apocrita</taxon>
        <taxon>Ichneumonoidea</taxon>
        <taxon>Braconidae</taxon>
        <taxon>Microgastrinae</taxon>
        <taxon>Cotesia</taxon>
    </lineage>
</organism>
<comment type="caution">
    <text evidence="1">The sequence shown here is derived from an EMBL/GenBank/DDBJ whole genome shotgun (WGS) entry which is preliminary data.</text>
</comment>
<evidence type="ECO:0000313" key="2">
    <source>
        <dbReference type="Proteomes" id="UP000786811"/>
    </source>
</evidence>
<name>A0A8J2H6I8_COTCN</name>
<gene>
    <name evidence="1" type="ORF">HICCMSTLAB_LOCUS2877</name>
</gene>
<sequence length="61" mass="6909">MCDSDNSEDQSDQPCAKKMKLYYGILPSHHSQQSSQGSQNIIIETGRYPDQLNTRHTINVV</sequence>
<proteinExistence type="predicted"/>
<dbReference type="AlphaFoldDB" id="A0A8J2H6I8"/>
<keyword evidence="2" id="KW-1185">Reference proteome</keyword>